<keyword evidence="2" id="KW-1185">Reference proteome</keyword>
<organism evidence="1 2">
    <name type="scientific">Thermococcus eurythermalis</name>
    <dbReference type="NCBI Taxonomy" id="1505907"/>
    <lineage>
        <taxon>Archaea</taxon>
        <taxon>Methanobacteriati</taxon>
        <taxon>Methanobacteriota</taxon>
        <taxon>Thermococci</taxon>
        <taxon>Thermococcales</taxon>
        <taxon>Thermococcaceae</taxon>
        <taxon>Thermococcus</taxon>
    </lineage>
</organism>
<dbReference type="Proteomes" id="UP000029980">
    <property type="component" value="Chromosome"/>
</dbReference>
<evidence type="ECO:0000313" key="2">
    <source>
        <dbReference type="Proteomes" id="UP000029980"/>
    </source>
</evidence>
<dbReference type="KEGG" id="teu:TEU_04580"/>
<evidence type="ECO:0000313" key="1">
    <source>
        <dbReference type="EMBL" id="AIU69669.1"/>
    </source>
</evidence>
<gene>
    <name evidence="1" type="ORF">TEU_04580</name>
</gene>
<dbReference type="AlphaFoldDB" id="A0A097QT69"/>
<dbReference type="EMBL" id="CP008887">
    <property type="protein sequence ID" value="AIU69669.1"/>
    <property type="molecule type" value="Genomic_DNA"/>
</dbReference>
<proteinExistence type="predicted"/>
<protein>
    <submittedName>
        <fullName evidence="1">Uncharacterized protein</fullName>
    </submittedName>
</protein>
<dbReference type="HOGENOM" id="CLU_2230514_0_0_2"/>
<name>A0A097QT69_9EURY</name>
<sequence length="105" mass="12292">MEFQTSRTLRKCKHSQSEHFRKESQTLIKLREGEQALRKLDQKIAPSSTSKNQLCTNRFWQFSSEFILQTSTLKQFQIHFGARRALSYSETLANEQAKQKPTLKA</sequence>
<reference evidence="1 2" key="1">
    <citation type="journal article" date="2015" name="Int. J. Syst. Evol. Microbiol.">
        <title>Thermococcus eurythermalis sp. nov., a conditional piezophilic hyperthermophilic archaeon with a wide temperature range isolated from an oil-immersed chimney in the Guaymas Basin.</title>
        <authorList>
            <person name="Zhao W."/>
            <person name="Zeng X."/>
            <person name="Xiao X."/>
        </authorList>
    </citation>
    <scope>NUCLEOTIDE SEQUENCE [LARGE SCALE GENOMIC DNA]</scope>
    <source>
        <strain evidence="1 2">A501</strain>
    </source>
</reference>
<accession>A0A097QT69</accession>